<feature type="compositionally biased region" description="Low complexity" evidence="1">
    <location>
        <begin position="128"/>
        <end position="158"/>
    </location>
</feature>
<feature type="region of interest" description="Disordered" evidence="1">
    <location>
        <begin position="123"/>
        <end position="159"/>
    </location>
</feature>
<dbReference type="Proteomes" id="UP000284403">
    <property type="component" value="Unassembled WGS sequence"/>
</dbReference>
<reference evidence="2 3" key="1">
    <citation type="journal article" date="2018" name="BMC Genomics">
        <title>Genomic comparison of Trypanosoma conorhini and Trypanosoma rangeli to Trypanosoma cruzi strains of high and low virulence.</title>
        <authorList>
            <person name="Bradwell K.R."/>
            <person name="Koparde V.N."/>
            <person name="Matveyev A.V."/>
            <person name="Serrano M.G."/>
            <person name="Alves J.M."/>
            <person name="Parikh H."/>
            <person name="Huang B."/>
            <person name="Lee V."/>
            <person name="Espinosa-Alvarez O."/>
            <person name="Ortiz P.A."/>
            <person name="Costa-Martins A.G."/>
            <person name="Teixeira M.M."/>
            <person name="Buck G.A."/>
        </authorList>
    </citation>
    <scope>NUCLEOTIDE SEQUENCE [LARGE SCALE GENOMIC DNA]</scope>
    <source>
        <strain evidence="2 3">025E</strain>
    </source>
</reference>
<feature type="region of interest" description="Disordered" evidence="1">
    <location>
        <begin position="648"/>
        <end position="678"/>
    </location>
</feature>
<comment type="caution">
    <text evidence="2">The sequence shown here is derived from an EMBL/GenBank/DDBJ whole genome shotgun (WGS) entry which is preliminary data.</text>
</comment>
<gene>
    <name evidence="2" type="ORF">Tco025E_05275</name>
</gene>
<evidence type="ECO:0000256" key="1">
    <source>
        <dbReference type="SAM" id="MobiDB-lite"/>
    </source>
</evidence>
<feature type="compositionally biased region" description="Polar residues" evidence="1">
    <location>
        <begin position="475"/>
        <end position="486"/>
    </location>
</feature>
<dbReference type="EMBL" id="MKKU01000302">
    <property type="protein sequence ID" value="RNF16163.1"/>
    <property type="molecule type" value="Genomic_DNA"/>
</dbReference>
<dbReference type="OrthoDB" id="242828at2759"/>
<keyword evidence="3" id="KW-1185">Reference proteome</keyword>
<feature type="region of interest" description="Disordered" evidence="1">
    <location>
        <begin position="229"/>
        <end position="271"/>
    </location>
</feature>
<protein>
    <submittedName>
        <fullName evidence="2">Uncharacterized protein</fullName>
    </submittedName>
</protein>
<evidence type="ECO:0000313" key="3">
    <source>
        <dbReference type="Proteomes" id="UP000284403"/>
    </source>
</evidence>
<accession>A0A422PEQ3</accession>
<feature type="region of interest" description="Disordered" evidence="1">
    <location>
        <begin position="419"/>
        <end position="492"/>
    </location>
</feature>
<evidence type="ECO:0000313" key="2">
    <source>
        <dbReference type="EMBL" id="RNF16163.1"/>
    </source>
</evidence>
<feature type="region of interest" description="Disordered" evidence="1">
    <location>
        <begin position="319"/>
        <end position="386"/>
    </location>
</feature>
<dbReference type="RefSeq" id="XP_029227714.1">
    <property type="nucleotide sequence ID" value="XM_029372176.1"/>
</dbReference>
<name>A0A422PEQ3_9TRYP</name>
<dbReference type="AlphaFoldDB" id="A0A422PEQ3"/>
<feature type="compositionally biased region" description="Polar residues" evidence="1">
    <location>
        <begin position="450"/>
        <end position="464"/>
    </location>
</feature>
<feature type="compositionally biased region" description="Basic and acidic residues" evidence="1">
    <location>
        <begin position="419"/>
        <end position="429"/>
    </location>
</feature>
<proteinExistence type="predicted"/>
<feature type="compositionally biased region" description="Polar residues" evidence="1">
    <location>
        <begin position="430"/>
        <end position="443"/>
    </location>
</feature>
<organism evidence="2 3">
    <name type="scientific">Trypanosoma conorhini</name>
    <dbReference type="NCBI Taxonomy" id="83891"/>
    <lineage>
        <taxon>Eukaryota</taxon>
        <taxon>Discoba</taxon>
        <taxon>Euglenozoa</taxon>
        <taxon>Kinetoplastea</taxon>
        <taxon>Metakinetoplastina</taxon>
        <taxon>Trypanosomatida</taxon>
        <taxon>Trypanosomatidae</taxon>
        <taxon>Trypanosoma</taxon>
    </lineage>
</organism>
<sequence length="881" mass="94346">MSVFVIPHSGMYHGNFEFAVVMSGKQPSKLKVSVYDEQQKRVVYSTKDTWHSGRKLALPPGEYCVRAELVAPRLDGSNLLLDAVEMRYSVLHSDRGASPSSTPLSGHILRDELASSGSHLRLRSPMSAEDAAPVAARADVANGGESASRFGSFPPSRRSMSEVNVRASSFAGNSTREEAADVWRSSSRATPNAALQCLRDPTPAQALQAFSEAPSRRATPFVARNALGAAGTAKQQQPASSSAAEARRSPTPHPLEPPAEEDTHPTVGADPQHATSWLWKLSPTPVNEAKAAAVARASPGSADAATADEQISGARTADGGALVATPPQQQQQQHSGDRAEPARMSTRPSPPSGTTARPRPSEVVGVRPANPEMPQERSCGAAHTVPLSHTLTPDNLLGRKTHLSHRDWTPLVVRAELVRDREEKKRSNSPERQSVQNQQSTAQPVMPTPLTGSTVRQLKSSTALVTRDNNERSPNRSSAQVQSPRLSSGKHGSKFVIPPPDFIDVHKPFCLALAFGAANAEPKTDAVFLHVLLEAEVEAGVKPQEPVVCVTPATFAAIPTRAQGINYHWVCSPSIRANERSGLMDMLGDVTGKAHTAVAISTACVGPSCDGQTLSGLQFVLDSLDGETSSCQFFVSFREVEEMSNEDEAAAVQDGILTDNSDAATPATGRDRNRQPPTLDERALGAEFIYNSLPCIRCVVDGGGEMALEVHRKNVVVAREPVYNGSRVAMYFGTTTAKVSAATSGDGDSAGAGEQQPYLSILVDYRTVFCYVIRSERGLDALRVIMMSRVESSSMVESGAGARMRLRELELLSHQRRLVAFADEVRLDDAKASQLSNGSRRGQYEEGGGTNQPWVGAPCLLSAWVAGESPGMCAWRRVTLV</sequence>
<dbReference type="GeneID" id="40318886"/>
<feature type="compositionally biased region" description="Basic and acidic residues" evidence="1">
    <location>
        <begin position="669"/>
        <end position="678"/>
    </location>
</feature>